<feature type="binding site" evidence="7 8">
    <location>
        <position position="27"/>
    </location>
    <ligand>
        <name>S-adenosyl-L-methionine</name>
        <dbReference type="ChEBI" id="CHEBI:59789"/>
    </ligand>
</feature>
<comment type="subcellular location">
    <subcellularLocation>
        <location evidence="7">Cytoplasm</location>
    </subcellularLocation>
</comment>
<dbReference type="Gene3D" id="1.10.8.100">
    <property type="entry name" value="Ribosomal RNA adenine dimethylase-like, domain 2"/>
    <property type="match status" value="1"/>
</dbReference>
<organism evidence="10 11">
    <name type="scientific">Candidatus Nealsonbacteria bacterium CG02_land_8_20_14_3_00_37_10</name>
    <dbReference type="NCBI Taxonomy" id="1974699"/>
    <lineage>
        <taxon>Bacteria</taxon>
        <taxon>Candidatus Nealsoniibacteriota</taxon>
    </lineage>
</organism>
<dbReference type="InterPro" id="IPR011530">
    <property type="entry name" value="rRNA_adenine_dimethylase"/>
</dbReference>
<dbReference type="PROSITE" id="PS51689">
    <property type="entry name" value="SAM_RNA_A_N6_MT"/>
    <property type="match status" value="1"/>
</dbReference>
<dbReference type="HAMAP" id="MF_00607">
    <property type="entry name" value="16SrRNA_methyltr_A"/>
    <property type="match status" value="1"/>
</dbReference>
<dbReference type="InterPro" id="IPR029063">
    <property type="entry name" value="SAM-dependent_MTases_sf"/>
</dbReference>
<comment type="catalytic activity">
    <reaction evidence="7">
        <text>adenosine(1518)/adenosine(1519) in 16S rRNA + 4 S-adenosyl-L-methionine = N(6)-dimethyladenosine(1518)/N(6)-dimethyladenosine(1519) in 16S rRNA + 4 S-adenosyl-L-homocysteine + 4 H(+)</text>
        <dbReference type="Rhea" id="RHEA:19609"/>
        <dbReference type="Rhea" id="RHEA-COMP:10232"/>
        <dbReference type="Rhea" id="RHEA-COMP:10233"/>
        <dbReference type="ChEBI" id="CHEBI:15378"/>
        <dbReference type="ChEBI" id="CHEBI:57856"/>
        <dbReference type="ChEBI" id="CHEBI:59789"/>
        <dbReference type="ChEBI" id="CHEBI:74411"/>
        <dbReference type="ChEBI" id="CHEBI:74493"/>
        <dbReference type="EC" id="2.1.1.182"/>
    </reaction>
</comment>
<evidence type="ECO:0000256" key="3">
    <source>
        <dbReference type="ARBA" id="ARBA00022603"/>
    </source>
</evidence>
<dbReference type="SMART" id="SM00650">
    <property type="entry name" value="rADc"/>
    <property type="match status" value="1"/>
</dbReference>
<dbReference type="InterPro" id="IPR023165">
    <property type="entry name" value="rRNA_Ade_diMease-like_C"/>
</dbReference>
<dbReference type="PANTHER" id="PTHR11727">
    <property type="entry name" value="DIMETHYLADENOSINE TRANSFERASE"/>
    <property type="match status" value="1"/>
</dbReference>
<dbReference type="GO" id="GO:0003723">
    <property type="term" value="F:RNA binding"/>
    <property type="evidence" value="ECO:0007669"/>
    <property type="project" value="UniProtKB-UniRule"/>
</dbReference>
<dbReference type="Gene3D" id="3.40.50.150">
    <property type="entry name" value="Vaccinia Virus protein VP39"/>
    <property type="match status" value="1"/>
</dbReference>
<dbReference type="PANTHER" id="PTHR11727:SF7">
    <property type="entry name" value="DIMETHYLADENOSINE TRANSFERASE-RELATED"/>
    <property type="match status" value="1"/>
</dbReference>
<keyword evidence="2 7" id="KW-0698">rRNA processing</keyword>
<comment type="similarity">
    <text evidence="7">Belongs to the class I-like SAM-binding methyltransferase superfamily. rRNA adenine N(6)-methyltransferase family. RsmA subfamily.</text>
</comment>
<feature type="binding site" evidence="7 8">
    <location>
        <position position="29"/>
    </location>
    <ligand>
        <name>S-adenosyl-L-methionine</name>
        <dbReference type="ChEBI" id="CHEBI:59789"/>
    </ligand>
</feature>
<evidence type="ECO:0000256" key="7">
    <source>
        <dbReference type="HAMAP-Rule" id="MF_00607"/>
    </source>
</evidence>
<dbReference type="EMBL" id="PETZ01000008">
    <property type="protein sequence ID" value="PIV45330.1"/>
    <property type="molecule type" value="Genomic_DNA"/>
</dbReference>
<sequence length="286" mass="32593">MNLTSKKAIKNQLKNYQIQPSRGLGQNFLIDRGVVKKVIEAANLKPNDVVLEIGPGFGALTIELAKFAKKIVAAEKDPSMTRILNNELRIMEIKNVEIVQSDILKINPKAYNLKPKTYKIVTNLPFYLTAPVIRKFLESDCQPKEMILMVQKEVGQRICAKPPDMNLLAVSVQIYAEAKIINYVSKKSFWPQPKVDSALIRITPLINADRKLINADLFFKIVKAGFSQPRKQIINNFSQKLKIDKKKVGSWLLKNNIQPIQRAETLDIEDWIKLTENFVSSINFPY</sequence>
<dbReference type="CDD" id="cd02440">
    <property type="entry name" value="AdoMet_MTases"/>
    <property type="match status" value="1"/>
</dbReference>
<evidence type="ECO:0000313" key="11">
    <source>
        <dbReference type="Proteomes" id="UP000230864"/>
    </source>
</evidence>
<dbReference type="InterPro" id="IPR001737">
    <property type="entry name" value="KsgA/Erm"/>
</dbReference>
<keyword evidence="4 7" id="KW-0808">Transferase</keyword>
<dbReference type="GO" id="GO:0005829">
    <property type="term" value="C:cytosol"/>
    <property type="evidence" value="ECO:0007669"/>
    <property type="project" value="TreeGrafter"/>
</dbReference>
<proteinExistence type="inferred from homology"/>
<feature type="domain" description="Ribosomal RNA adenine methylase transferase N-terminal" evidence="9">
    <location>
        <begin position="34"/>
        <end position="206"/>
    </location>
</feature>
<evidence type="ECO:0000256" key="6">
    <source>
        <dbReference type="ARBA" id="ARBA00022884"/>
    </source>
</evidence>
<keyword evidence="6 7" id="KW-0694">RNA-binding</keyword>
<name>A0A2M7DA76_9BACT</name>
<feature type="binding site" evidence="7 8">
    <location>
        <position position="123"/>
    </location>
    <ligand>
        <name>S-adenosyl-L-methionine</name>
        <dbReference type="ChEBI" id="CHEBI:59789"/>
    </ligand>
</feature>
<accession>A0A2M7DA76</accession>
<dbReference type="GO" id="GO:0052908">
    <property type="term" value="F:16S rRNA (adenine(1518)-N(6)/adenine(1519)-N(6))-dimethyltransferase activity"/>
    <property type="evidence" value="ECO:0007669"/>
    <property type="project" value="UniProtKB-EC"/>
</dbReference>
<evidence type="ECO:0000256" key="8">
    <source>
        <dbReference type="PROSITE-ProRule" id="PRU01026"/>
    </source>
</evidence>
<keyword evidence="5 7" id="KW-0949">S-adenosyl-L-methionine</keyword>
<keyword evidence="3 7" id="KW-0489">Methyltransferase</keyword>
<dbReference type="AlphaFoldDB" id="A0A2M7DA76"/>
<feature type="binding site" evidence="7 8">
    <location>
        <position position="75"/>
    </location>
    <ligand>
        <name>S-adenosyl-L-methionine</name>
        <dbReference type="ChEBI" id="CHEBI:59789"/>
    </ligand>
</feature>
<dbReference type="SUPFAM" id="SSF53335">
    <property type="entry name" value="S-adenosyl-L-methionine-dependent methyltransferases"/>
    <property type="match status" value="1"/>
</dbReference>
<dbReference type="Pfam" id="PF00398">
    <property type="entry name" value="RrnaAD"/>
    <property type="match status" value="1"/>
</dbReference>
<evidence type="ECO:0000313" key="10">
    <source>
        <dbReference type="EMBL" id="PIV45330.1"/>
    </source>
</evidence>
<evidence type="ECO:0000256" key="1">
    <source>
        <dbReference type="ARBA" id="ARBA00022490"/>
    </source>
</evidence>
<feature type="binding site" evidence="7 8">
    <location>
        <position position="102"/>
    </location>
    <ligand>
        <name>S-adenosyl-L-methionine</name>
        <dbReference type="ChEBI" id="CHEBI:59789"/>
    </ligand>
</feature>
<protein>
    <recommendedName>
        <fullName evidence="7">Ribosomal RNA small subunit methyltransferase A</fullName>
        <ecNumber evidence="7">2.1.1.182</ecNumber>
    </recommendedName>
    <alternativeName>
        <fullName evidence="7">16S rRNA (adenine(1518)-N(6)/adenine(1519)-N(6))-dimethyltransferase</fullName>
    </alternativeName>
    <alternativeName>
        <fullName evidence="7">16S rRNA dimethyladenosine transferase</fullName>
    </alternativeName>
    <alternativeName>
        <fullName evidence="7">16S rRNA dimethylase</fullName>
    </alternativeName>
    <alternativeName>
        <fullName evidence="7">S-adenosylmethionine-6-N', N'-adenosyl(rRNA) dimethyltransferase</fullName>
    </alternativeName>
</protein>
<dbReference type="Proteomes" id="UP000230864">
    <property type="component" value="Unassembled WGS sequence"/>
</dbReference>
<dbReference type="NCBIfam" id="TIGR00755">
    <property type="entry name" value="ksgA"/>
    <property type="match status" value="1"/>
</dbReference>
<gene>
    <name evidence="7 10" type="primary">rsmA</name>
    <name evidence="7" type="synonym">ksgA</name>
    <name evidence="10" type="ORF">COS25_00260</name>
</gene>
<evidence type="ECO:0000256" key="2">
    <source>
        <dbReference type="ARBA" id="ARBA00022552"/>
    </source>
</evidence>
<reference evidence="11" key="1">
    <citation type="submission" date="2017-09" db="EMBL/GenBank/DDBJ databases">
        <title>Depth-based differentiation of microbial function through sediment-hosted aquifers and enrichment of novel symbionts in the deep terrestrial subsurface.</title>
        <authorList>
            <person name="Probst A.J."/>
            <person name="Ladd B."/>
            <person name="Jarett J.K."/>
            <person name="Geller-Mcgrath D.E."/>
            <person name="Sieber C.M.K."/>
            <person name="Emerson J.B."/>
            <person name="Anantharaman K."/>
            <person name="Thomas B.C."/>
            <person name="Malmstrom R."/>
            <person name="Stieglmeier M."/>
            <person name="Klingl A."/>
            <person name="Woyke T."/>
            <person name="Ryan C.M."/>
            <person name="Banfield J.F."/>
        </authorList>
    </citation>
    <scope>NUCLEOTIDE SEQUENCE [LARGE SCALE GENOMIC DNA]</scope>
</reference>
<evidence type="ECO:0000256" key="5">
    <source>
        <dbReference type="ARBA" id="ARBA00022691"/>
    </source>
</evidence>
<dbReference type="InterPro" id="IPR020598">
    <property type="entry name" value="rRNA_Ade_methylase_Trfase_N"/>
</dbReference>
<comment type="function">
    <text evidence="7">Specifically dimethylates two adjacent adenosines (A1518 and A1519) in the loop of a conserved hairpin near the 3'-end of 16S rRNA in the 30S particle. May play a critical role in biogenesis of 30S subunits.</text>
</comment>
<comment type="caution">
    <text evidence="10">The sequence shown here is derived from an EMBL/GenBank/DDBJ whole genome shotgun (WGS) entry which is preliminary data.</text>
</comment>
<keyword evidence="1 7" id="KW-0963">Cytoplasm</keyword>
<feature type="binding site" evidence="7 8">
    <location>
        <position position="54"/>
    </location>
    <ligand>
        <name>S-adenosyl-L-methionine</name>
        <dbReference type="ChEBI" id="CHEBI:59789"/>
    </ligand>
</feature>
<evidence type="ECO:0000256" key="4">
    <source>
        <dbReference type="ARBA" id="ARBA00022679"/>
    </source>
</evidence>
<dbReference type="EC" id="2.1.1.182" evidence="7"/>
<evidence type="ECO:0000259" key="9">
    <source>
        <dbReference type="SMART" id="SM00650"/>
    </source>
</evidence>